<evidence type="ECO:0000259" key="1">
    <source>
        <dbReference type="Pfam" id="PF08044"/>
    </source>
</evidence>
<organism evidence="2 3">
    <name type="scientific">Pseudonocardia halophobica</name>
    <dbReference type="NCBI Taxonomy" id="29401"/>
    <lineage>
        <taxon>Bacteria</taxon>
        <taxon>Bacillati</taxon>
        <taxon>Actinomycetota</taxon>
        <taxon>Actinomycetes</taxon>
        <taxon>Pseudonocardiales</taxon>
        <taxon>Pseudonocardiaceae</taxon>
        <taxon>Pseudonocardia</taxon>
    </lineage>
</organism>
<sequence>MGVPAGRYPARVTVPPRPEIRISDADRERAAARLHTALGEGRITVAELEERLAVVYAARYASDLVPPLADLPGEPLDVMQPTALSTPVGPPMVLRTGMGSLRRTGRWVVPARLRVHSTMGAVLLDFTDAELTHPVIEVELELGAGSARLLVPDGATADVDGLVAGMGTVRSKVPAAARRGAPHFRVYGRAGMGSVTVRQRYRLGGLAF</sequence>
<feature type="domain" description="DUF1707" evidence="1">
    <location>
        <begin position="20"/>
        <end position="72"/>
    </location>
</feature>
<comment type="caution">
    <text evidence="2">The sequence shown here is derived from an EMBL/GenBank/DDBJ whole genome shotgun (WGS) entry which is preliminary data.</text>
</comment>
<dbReference type="PANTHER" id="PTHR40763">
    <property type="entry name" value="MEMBRANE PROTEIN-RELATED"/>
    <property type="match status" value="1"/>
</dbReference>
<evidence type="ECO:0000313" key="3">
    <source>
        <dbReference type="Proteomes" id="UP001143463"/>
    </source>
</evidence>
<accession>A0A9W6NTN3</accession>
<protein>
    <recommendedName>
        <fullName evidence="1">DUF1707 domain-containing protein</fullName>
    </recommendedName>
</protein>
<name>A0A9W6NTN3_9PSEU</name>
<gene>
    <name evidence="2" type="ORF">GCM10017577_00490</name>
</gene>
<dbReference type="Pfam" id="PF08044">
    <property type="entry name" value="DUF1707"/>
    <property type="match status" value="1"/>
</dbReference>
<dbReference type="EMBL" id="BSFQ01000001">
    <property type="protein sequence ID" value="GLL08909.1"/>
    <property type="molecule type" value="Genomic_DNA"/>
</dbReference>
<reference evidence="2" key="1">
    <citation type="journal article" date="2014" name="Int. J. Syst. Evol. Microbiol.">
        <title>Complete genome sequence of Corynebacterium casei LMG S-19264T (=DSM 44701T), isolated from a smear-ripened cheese.</title>
        <authorList>
            <consortium name="US DOE Joint Genome Institute (JGI-PGF)"/>
            <person name="Walter F."/>
            <person name="Albersmeier A."/>
            <person name="Kalinowski J."/>
            <person name="Ruckert C."/>
        </authorList>
    </citation>
    <scope>NUCLEOTIDE SEQUENCE</scope>
    <source>
        <strain evidence="2">VKM Ac-1069</strain>
    </source>
</reference>
<dbReference type="Proteomes" id="UP001143463">
    <property type="component" value="Unassembled WGS sequence"/>
</dbReference>
<keyword evidence="3" id="KW-1185">Reference proteome</keyword>
<dbReference type="PANTHER" id="PTHR40763:SF5">
    <property type="entry name" value="MEMBRANE PROTEIN"/>
    <property type="match status" value="1"/>
</dbReference>
<proteinExistence type="predicted"/>
<dbReference type="InterPro" id="IPR012551">
    <property type="entry name" value="DUF1707_SHOCT-like"/>
</dbReference>
<dbReference type="AlphaFoldDB" id="A0A9W6NTN3"/>
<reference evidence="2" key="2">
    <citation type="submission" date="2023-01" db="EMBL/GenBank/DDBJ databases">
        <authorList>
            <person name="Sun Q."/>
            <person name="Evtushenko L."/>
        </authorList>
    </citation>
    <scope>NUCLEOTIDE SEQUENCE</scope>
    <source>
        <strain evidence="2">VKM Ac-1069</strain>
    </source>
</reference>
<evidence type="ECO:0000313" key="2">
    <source>
        <dbReference type="EMBL" id="GLL08909.1"/>
    </source>
</evidence>